<keyword evidence="9" id="KW-1185">Reference proteome</keyword>
<evidence type="ECO:0000256" key="6">
    <source>
        <dbReference type="PIRSR" id="PIRSR602129-50"/>
    </source>
</evidence>
<dbReference type="GO" id="GO:0019752">
    <property type="term" value="P:carboxylic acid metabolic process"/>
    <property type="evidence" value="ECO:0007669"/>
    <property type="project" value="InterPro"/>
</dbReference>
<dbReference type="PROSITE" id="PS00392">
    <property type="entry name" value="DDC_GAD_HDC_YDC"/>
    <property type="match status" value="1"/>
</dbReference>
<dbReference type="OrthoDB" id="392571at2759"/>
<dbReference type="Pfam" id="PF00282">
    <property type="entry name" value="Pyridoxal_deC"/>
    <property type="match status" value="1"/>
</dbReference>
<accession>A0A9W8A1N1</accession>
<dbReference type="GO" id="GO:0030170">
    <property type="term" value="F:pyridoxal phosphate binding"/>
    <property type="evidence" value="ECO:0007669"/>
    <property type="project" value="InterPro"/>
</dbReference>
<dbReference type="Gene3D" id="3.40.640.10">
    <property type="entry name" value="Type I PLP-dependent aspartate aminotransferase-like (Major domain)"/>
    <property type="match status" value="1"/>
</dbReference>
<feature type="modified residue" description="N6-(pyridoxal phosphate)lysine" evidence="6">
    <location>
        <position position="343"/>
    </location>
</feature>
<comment type="cofactor">
    <cofactor evidence="1 6 7">
        <name>pyridoxal 5'-phosphate</name>
        <dbReference type="ChEBI" id="CHEBI:597326"/>
    </cofactor>
</comment>
<evidence type="ECO:0000256" key="7">
    <source>
        <dbReference type="RuleBase" id="RU000382"/>
    </source>
</evidence>
<dbReference type="EMBL" id="JANBPU010000011">
    <property type="protein sequence ID" value="KAJ1920632.1"/>
    <property type="molecule type" value="Genomic_DNA"/>
</dbReference>
<proteinExistence type="inferred from homology"/>
<name>A0A9W8A1N1_9FUNG</name>
<dbReference type="SUPFAM" id="SSF53383">
    <property type="entry name" value="PLP-dependent transferases"/>
    <property type="match status" value="1"/>
</dbReference>
<evidence type="ECO:0000313" key="8">
    <source>
        <dbReference type="EMBL" id="KAJ1920632.1"/>
    </source>
</evidence>
<dbReference type="GO" id="GO:0004351">
    <property type="term" value="F:glutamate decarboxylase activity"/>
    <property type="evidence" value="ECO:0007669"/>
    <property type="project" value="UniProtKB-EC"/>
</dbReference>
<keyword evidence="4 6" id="KW-0663">Pyridoxal phosphate</keyword>
<evidence type="ECO:0000256" key="1">
    <source>
        <dbReference type="ARBA" id="ARBA00001933"/>
    </source>
</evidence>
<comment type="similarity">
    <text evidence="2 7">Belongs to the group II decarboxylase family.</text>
</comment>
<evidence type="ECO:0000256" key="3">
    <source>
        <dbReference type="ARBA" id="ARBA00022793"/>
    </source>
</evidence>
<dbReference type="PANTHER" id="PTHR45677">
    <property type="entry name" value="GLUTAMATE DECARBOXYLASE-RELATED"/>
    <property type="match status" value="1"/>
</dbReference>
<gene>
    <name evidence="8" type="primary">GAD2</name>
    <name evidence="8" type="ORF">H4219_001190</name>
</gene>
<reference evidence="8" key="1">
    <citation type="submission" date="2022-07" db="EMBL/GenBank/DDBJ databases">
        <title>Phylogenomic reconstructions and comparative analyses of Kickxellomycotina fungi.</title>
        <authorList>
            <person name="Reynolds N.K."/>
            <person name="Stajich J.E."/>
            <person name="Barry K."/>
            <person name="Grigoriev I.V."/>
            <person name="Crous P."/>
            <person name="Smith M.E."/>
        </authorList>
    </citation>
    <scope>NUCLEOTIDE SEQUENCE</scope>
    <source>
        <strain evidence="8">NBRC 100468</strain>
    </source>
</reference>
<evidence type="ECO:0000256" key="2">
    <source>
        <dbReference type="ARBA" id="ARBA00009533"/>
    </source>
</evidence>
<comment type="caution">
    <text evidence="8">The sequence shown here is derived from an EMBL/GenBank/DDBJ whole genome shotgun (WGS) entry which is preliminary data.</text>
</comment>
<sequence length="564" mass="61205">MPSALGDIEKATGISQSVASDPGYCELKELEALLTKVTDRVIKYVQECRESGGQAGPIPDPSVLSQMTNTHTPTGYGNGADGVLGDVDLILKNSIKTWNQGFVHKLYSSTNPIGVISELVLGAINNNAHVYSACPINSVVEIEMAKRLGECIGWDPSECGGLTCPGGSSSNTLALIAARNFHFPGIKENGLVGSGSEGLGGIPLVFTSSHAHYSIEKAAMAAGVGLSCVVKVPCNSNGSMDPHALDLLLTLAKRQGYKPFFVNATAGTTVLGAFDPLDTIADVCERHGVWMHVDGSLGGPILFFPPPDSNIDDSSLTPLVVGSLDSLRAGLRRAESVSLNPHKLLGVPLQCSYLLVRRGMPWLKQQVSLKASYLFHDDFADYDIGDASLGCGRRPDALKLWLAWRYYGDRGFSQRIERALHLSSLLAEKATSRKPILHVLKTVPFSTSVSLWYVPPGLRHLSHNELMKSQDLDAATKKIHRMLLQRGKVLVDYSTAVEHEEINNLALDAQNPKGCNDVRKIDIRPVMRHLPSFLRIPLNSPHMEESFIDEIVEEIEEVGDILFK</sequence>
<evidence type="ECO:0000256" key="4">
    <source>
        <dbReference type="ARBA" id="ARBA00022898"/>
    </source>
</evidence>
<dbReference type="PANTHER" id="PTHR45677:SF8">
    <property type="entry name" value="CYSTEINE SULFINIC ACID DECARBOXYLASE"/>
    <property type="match status" value="1"/>
</dbReference>
<dbReference type="Gene3D" id="3.90.1150.170">
    <property type="match status" value="1"/>
</dbReference>
<dbReference type="AlphaFoldDB" id="A0A9W8A1N1"/>
<dbReference type="InterPro" id="IPR002129">
    <property type="entry name" value="PyrdxlP-dep_de-COase"/>
</dbReference>
<protein>
    <submittedName>
        <fullName evidence="8">Glutamate decarboxylase 2</fullName>
        <ecNumber evidence="8">4.1.1.15</ecNumber>
    </submittedName>
</protein>
<dbReference type="EC" id="4.1.1.15" evidence="8"/>
<keyword evidence="5 7" id="KW-0456">Lyase</keyword>
<evidence type="ECO:0000256" key="5">
    <source>
        <dbReference type="ARBA" id="ARBA00023239"/>
    </source>
</evidence>
<dbReference type="GO" id="GO:0005737">
    <property type="term" value="C:cytoplasm"/>
    <property type="evidence" value="ECO:0007669"/>
    <property type="project" value="TreeGrafter"/>
</dbReference>
<evidence type="ECO:0000313" key="9">
    <source>
        <dbReference type="Proteomes" id="UP001150538"/>
    </source>
</evidence>
<dbReference type="InterPro" id="IPR015421">
    <property type="entry name" value="PyrdxlP-dep_Trfase_major"/>
</dbReference>
<dbReference type="Proteomes" id="UP001150538">
    <property type="component" value="Unassembled WGS sequence"/>
</dbReference>
<organism evidence="8 9">
    <name type="scientific">Mycoemilia scoparia</name>
    <dbReference type="NCBI Taxonomy" id="417184"/>
    <lineage>
        <taxon>Eukaryota</taxon>
        <taxon>Fungi</taxon>
        <taxon>Fungi incertae sedis</taxon>
        <taxon>Zoopagomycota</taxon>
        <taxon>Kickxellomycotina</taxon>
        <taxon>Kickxellomycetes</taxon>
        <taxon>Kickxellales</taxon>
        <taxon>Kickxellaceae</taxon>
        <taxon>Mycoemilia</taxon>
    </lineage>
</organism>
<dbReference type="InterPro" id="IPR021115">
    <property type="entry name" value="Pyridoxal-P_BS"/>
</dbReference>
<keyword evidence="3" id="KW-0210">Decarboxylase</keyword>
<dbReference type="InterPro" id="IPR015424">
    <property type="entry name" value="PyrdxlP-dep_Trfase"/>
</dbReference>